<evidence type="ECO:0000256" key="1">
    <source>
        <dbReference type="ARBA" id="ARBA00004571"/>
    </source>
</evidence>
<accession>A0A521EPA2</accession>
<dbReference type="GO" id="GO:0015344">
    <property type="term" value="F:siderophore uptake transmembrane transporter activity"/>
    <property type="evidence" value="ECO:0007669"/>
    <property type="project" value="TreeGrafter"/>
</dbReference>
<dbReference type="OrthoDB" id="1151166at2"/>
<dbReference type="AlphaFoldDB" id="A0A521EPA2"/>
<proteinExistence type="predicted"/>
<evidence type="ECO:0000256" key="6">
    <source>
        <dbReference type="ARBA" id="ARBA00023136"/>
    </source>
</evidence>
<gene>
    <name evidence="9" type="ORF">SAMN06265379_11043</name>
</gene>
<keyword evidence="4" id="KW-0812">Transmembrane</keyword>
<keyword evidence="6" id="KW-0472">Membrane</keyword>
<dbReference type="Pfam" id="PF13715">
    <property type="entry name" value="CarbopepD_reg_2"/>
    <property type="match status" value="1"/>
</dbReference>
<evidence type="ECO:0000259" key="8">
    <source>
        <dbReference type="Pfam" id="PF07715"/>
    </source>
</evidence>
<evidence type="ECO:0000256" key="5">
    <source>
        <dbReference type="ARBA" id="ARBA00022729"/>
    </source>
</evidence>
<name>A0A521EPA2_SACCC</name>
<evidence type="ECO:0000256" key="2">
    <source>
        <dbReference type="ARBA" id="ARBA00022448"/>
    </source>
</evidence>
<dbReference type="InterPro" id="IPR008969">
    <property type="entry name" value="CarboxyPept-like_regulatory"/>
</dbReference>
<dbReference type="RefSeq" id="WP_142534367.1">
    <property type="nucleotide sequence ID" value="NZ_FXTB01000010.1"/>
</dbReference>
<reference evidence="9 10" key="1">
    <citation type="submission" date="2017-05" db="EMBL/GenBank/DDBJ databases">
        <authorList>
            <person name="Varghese N."/>
            <person name="Submissions S."/>
        </authorList>
    </citation>
    <scope>NUCLEOTIDE SEQUENCE [LARGE SCALE GENOMIC DNA]</scope>
    <source>
        <strain evidence="9 10">DSM 27040</strain>
    </source>
</reference>
<dbReference type="InterPro" id="IPR036942">
    <property type="entry name" value="Beta-barrel_TonB_sf"/>
</dbReference>
<evidence type="ECO:0000256" key="4">
    <source>
        <dbReference type="ARBA" id="ARBA00022692"/>
    </source>
</evidence>
<dbReference type="SUPFAM" id="SSF56935">
    <property type="entry name" value="Porins"/>
    <property type="match status" value="1"/>
</dbReference>
<keyword evidence="5" id="KW-0732">Signal</keyword>
<protein>
    <submittedName>
        <fullName evidence="9">Outer membrane receptor for ferrienterochelin and colicins</fullName>
    </submittedName>
</protein>
<keyword evidence="3" id="KW-1134">Transmembrane beta strand</keyword>
<dbReference type="SUPFAM" id="SSF49464">
    <property type="entry name" value="Carboxypeptidase regulatory domain-like"/>
    <property type="match status" value="1"/>
</dbReference>
<dbReference type="GO" id="GO:0044718">
    <property type="term" value="P:siderophore transmembrane transport"/>
    <property type="evidence" value="ECO:0007669"/>
    <property type="project" value="TreeGrafter"/>
</dbReference>
<keyword evidence="7" id="KW-0998">Cell outer membrane</keyword>
<feature type="domain" description="TonB-dependent receptor plug" evidence="8">
    <location>
        <begin position="121"/>
        <end position="257"/>
    </location>
</feature>
<dbReference type="PANTHER" id="PTHR30069:SF29">
    <property type="entry name" value="HEMOGLOBIN AND HEMOGLOBIN-HAPTOGLOBIN-BINDING PROTEIN 1-RELATED"/>
    <property type="match status" value="1"/>
</dbReference>
<keyword evidence="10" id="KW-1185">Reference proteome</keyword>
<organism evidence="9 10">
    <name type="scientific">Saccharicrinis carchari</name>
    <dbReference type="NCBI Taxonomy" id="1168039"/>
    <lineage>
        <taxon>Bacteria</taxon>
        <taxon>Pseudomonadati</taxon>
        <taxon>Bacteroidota</taxon>
        <taxon>Bacteroidia</taxon>
        <taxon>Marinilabiliales</taxon>
        <taxon>Marinilabiliaceae</taxon>
        <taxon>Saccharicrinis</taxon>
    </lineage>
</organism>
<keyword evidence="2" id="KW-0813">Transport</keyword>
<dbReference type="InterPro" id="IPR039426">
    <property type="entry name" value="TonB-dep_rcpt-like"/>
</dbReference>
<comment type="subcellular location">
    <subcellularLocation>
        <location evidence="1">Cell outer membrane</location>
        <topology evidence="1">Multi-pass membrane protein</topology>
    </subcellularLocation>
</comment>
<sequence>MKLFSVYILPLFILWFAALHNLTAQSSSVAGLVIDCTSQHPLPDVMVRLIETDRWTTTNKRGAFVFNNLPPGNHTLQTHCLGYVPYQQTIHRFNPDSLIICLKISTYSIDEITVLETKGNLLTSSTVIGSQAIEHVQPASLKDILQLVPGATVQNPDLSDPQYIGLRDIRDNVSSAVGAAILIDGMPISNGANMQTYSTAQINTLSTGIAEYSTFKYPTVIGNGVDLRSISTDRIESVEVISGIPSVTYGDLTSGAVVVKSKNGRSPWQAKLKTDPKLKMVSINKGFILTSGGSLNTGLDYTRSHKDLRSRYESYDRVTGQIAFSEVLFKNTLPLSFNASLNLYSTVDHQKTDPEAMVANEVYESVDRGLQAGVQGKWAFNKPWLTNLHYSISAAVAQQKSYQKSYRSGELQKLSFAVEEGENEGIYLPGESLTELTIKGLPFSLYGQVYASKSSLIGNAGTHNFIAGIEYRSSGNNGDGRIYDIKNPPTIINNISRPRSFKNIPKQNTLSAFLEENISFAIGQTRLSLQAGARFNNFQALGVVESGIGWYTEPRANAKYMLINKSNTFIKHLSFNAGIGKHYKSPALMYLYPDKAYFDLVSLDHYTGNPQTNMTIFDTRLLPTSNPGIKPSENTKKEIGLEVKMGIISANFSVYNESLTSGLGMGNKYQFIEYKLYDAQGVNTDEKPVLADLPFQIKEYILSYSQPINNKKTKKQGFEYTLNFEKIKGLNTRISVNGAWKKNRQVFSTAPMAELPAQFGSGQSKYVAVYPGGESRVNESMNTRLRLVTHSTRLRLIVTTSINFLWYNKYYYPRYNQTPVYLFGKEEDKIPFTEDMEQDPLYYNYVNVKSPAYYKTERMPFLPVCNVRISKELGRGTLLSFYANNFINYRPMYQYSRTDKYLRRNPAIYFGAELKVSIP</sequence>
<dbReference type="InterPro" id="IPR037066">
    <property type="entry name" value="Plug_dom_sf"/>
</dbReference>
<dbReference type="PANTHER" id="PTHR30069">
    <property type="entry name" value="TONB-DEPENDENT OUTER MEMBRANE RECEPTOR"/>
    <property type="match status" value="1"/>
</dbReference>
<dbReference type="Gene3D" id="2.40.170.20">
    <property type="entry name" value="TonB-dependent receptor, beta-barrel domain"/>
    <property type="match status" value="1"/>
</dbReference>
<dbReference type="Proteomes" id="UP000319040">
    <property type="component" value="Unassembled WGS sequence"/>
</dbReference>
<dbReference type="Gene3D" id="2.170.130.10">
    <property type="entry name" value="TonB-dependent receptor, plug domain"/>
    <property type="match status" value="1"/>
</dbReference>
<keyword evidence="9" id="KW-0675">Receptor</keyword>
<dbReference type="InterPro" id="IPR012910">
    <property type="entry name" value="Plug_dom"/>
</dbReference>
<dbReference type="Pfam" id="PF07715">
    <property type="entry name" value="Plug"/>
    <property type="match status" value="1"/>
</dbReference>
<evidence type="ECO:0000313" key="10">
    <source>
        <dbReference type="Proteomes" id="UP000319040"/>
    </source>
</evidence>
<dbReference type="EMBL" id="FXTB01000010">
    <property type="protein sequence ID" value="SMO85757.1"/>
    <property type="molecule type" value="Genomic_DNA"/>
</dbReference>
<dbReference type="GO" id="GO:0009279">
    <property type="term" value="C:cell outer membrane"/>
    <property type="evidence" value="ECO:0007669"/>
    <property type="project" value="UniProtKB-SubCell"/>
</dbReference>
<evidence type="ECO:0000256" key="7">
    <source>
        <dbReference type="ARBA" id="ARBA00023237"/>
    </source>
</evidence>
<evidence type="ECO:0000313" key="9">
    <source>
        <dbReference type="EMBL" id="SMO85757.1"/>
    </source>
</evidence>
<evidence type="ECO:0000256" key="3">
    <source>
        <dbReference type="ARBA" id="ARBA00022452"/>
    </source>
</evidence>
<dbReference type="Gene3D" id="2.60.40.1120">
    <property type="entry name" value="Carboxypeptidase-like, regulatory domain"/>
    <property type="match status" value="1"/>
</dbReference>